<proteinExistence type="predicted"/>
<keyword evidence="2" id="KW-1185">Reference proteome</keyword>
<feature type="non-terminal residue" evidence="1">
    <location>
        <position position="80"/>
    </location>
</feature>
<dbReference type="Proteomes" id="UP000824469">
    <property type="component" value="Unassembled WGS sequence"/>
</dbReference>
<dbReference type="AlphaFoldDB" id="A0AA38BUX5"/>
<organism evidence="1 2">
    <name type="scientific">Taxus chinensis</name>
    <name type="common">Chinese yew</name>
    <name type="synonym">Taxus wallichiana var. chinensis</name>
    <dbReference type="NCBI Taxonomy" id="29808"/>
    <lineage>
        <taxon>Eukaryota</taxon>
        <taxon>Viridiplantae</taxon>
        <taxon>Streptophyta</taxon>
        <taxon>Embryophyta</taxon>
        <taxon>Tracheophyta</taxon>
        <taxon>Spermatophyta</taxon>
        <taxon>Pinopsida</taxon>
        <taxon>Pinidae</taxon>
        <taxon>Conifers II</taxon>
        <taxon>Cupressales</taxon>
        <taxon>Taxaceae</taxon>
        <taxon>Taxus</taxon>
    </lineage>
</organism>
<evidence type="ECO:0000313" key="2">
    <source>
        <dbReference type="Proteomes" id="UP000824469"/>
    </source>
</evidence>
<comment type="caution">
    <text evidence="1">The sequence shown here is derived from an EMBL/GenBank/DDBJ whole genome shotgun (WGS) entry which is preliminary data.</text>
</comment>
<evidence type="ECO:0000313" key="1">
    <source>
        <dbReference type="EMBL" id="KAH9290295.1"/>
    </source>
</evidence>
<accession>A0AA38BUX5</accession>
<gene>
    <name evidence="1" type="ORF">KI387_034412</name>
</gene>
<reference evidence="1 2" key="1">
    <citation type="journal article" date="2021" name="Nat. Plants">
        <title>The Taxus genome provides insights into paclitaxel biosynthesis.</title>
        <authorList>
            <person name="Xiong X."/>
            <person name="Gou J."/>
            <person name="Liao Q."/>
            <person name="Li Y."/>
            <person name="Zhou Q."/>
            <person name="Bi G."/>
            <person name="Li C."/>
            <person name="Du R."/>
            <person name="Wang X."/>
            <person name="Sun T."/>
            <person name="Guo L."/>
            <person name="Liang H."/>
            <person name="Lu P."/>
            <person name="Wu Y."/>
            <person name="Zhang Z."/>
            <person name="Ro D.K."/>
            <person name="Shang Y."/>
            <person name="Huang S."/>
            <person name="Yan J."/>
        </authorList>
    </citation>
    <scope>NUCLEOTIDE SEQUENCE [LARGE SCALE GENOMIC DNA]</scope>
    <source>
        <strain evidence="1">Ta-2019</strain>
    </source>
</reference>
<name>A0AA38BUX5_TAXCH</name>
<dbReference type="EMBL" id="JAHRHJ020003813">
    <property type="protein sequence ID" value="KAH9290295.1"/>
    <property type="molecule type" value="Genomic_DNA"/>
</dbReference>
<feature type="non-terminal residue" evidence="1">
    <location>
        <position position="1"/>
    </location>
</feature>
<protein>
    <submittedName>
        <fullName evidence="1">Uncharacterized protein</fullName>
    </submittedName>
</protein>
<sequence>LNLPLLIFSQHNIKKMKKKRMWFNFLLHLRKLNRDPKIDKKLRRSHQALNLQKRKKKRKKWKNLHLSLFKSLQGKGNPLK</sequence>